<protein>
    <recommendedName>
        <fullName evidence="6">MADS-box domain-containing protein</fullName>
    </recommendedName>
</protein>
<feature type="domain" description="MADS-box" evidence="6">
    <location>
        <begin position="1"/>
        <end position="48"/>
    </location>
</feature>
<keyword evidence="2" id="KW-0805">Transcription regulation</keyword>
<evidence type="ECO:0000313" key="7">
    <source>
        <dbReference type="EMBL" id="KAG2596403.1"/>
    </source>
</evidence>
<proteinExistence type="predicted"/>
<keyword evidence="5" id="KW-0539">Nucleus</keyword>
<dbReference type="Gene3D" id="3.40.1810.10">
    <property type="entry name" value="Transcription factor, MADS-box"/>
    <property type="match status" value="1"/>
</dbReference>
<dbReference type="GO" id="GO:0005634">
    <property type="term" value="C:nucleus"/>
    <property type="evidence" value="ECO:0007669"/>
    <property type="project" value="UniProtKB-SubCell"/>
</dbReference>
<dbReference type="GO" id="GO:0046983">
    <property type="term" value="F:protein dimerization activity"/>
    <property type="evidence" value="ECO:0007669"/>
    <property type="project" value="InterPro"/>
</dbReference>
<dbReference type="Proteomes" id="UP000823388">
    <property type="component" value="Chromosome 5K"/>
</dbReference>
<dbReference type="InterPro" id="IPR050142">
    <property type="entry name" value="MADS-box/MEF2_TF"/>
</dbReference>
<dbReference type="SMART" id="SM00432">
    <property type="entry name" value="MADS"/>
    <property type="match status" value="1"/>
</dbReference>
<accession>A0A8T0SHK5</accession>
<dbReference type="GO" id="GO:0000987">
    <property type="term" value="F:cis-regulatory region sequence-specific DNA binding"/>
    <property type="evidence" value="ECO:0007669"/>
    <property type="project" value="InterPro"/>
</dbReference>
<comment type="caution">
    <text evidence="7">The sequence shown here is derived from an EMBL/GenBank/DDBJ whole genome shotgun (WGS) entry which is preliminary data.</text>
</comment>
<organism evidence="7 8">
    <name type="scientific">Panicum virgatum</name>
    <name type="common">Blackwell switchgrass</name>
    <dbReference type="NCBI Taxonomy" id="38727"/>
    <lineage>
        <taxon>Eukaryota</taxon>
        <taxon>Viridiplantae</taxon>
        <taxon>Streptophyta</taxon>
        <taxon>Embryophyta</taxon>
        <taxon>Tracheophyta</taxon>
        <taxon>Spermatophyta</taxon>
        <taxon>Magnoliopsida</taxon>
        <taxon>Liliopsida</taxon>
        <taxon>Poales</taxon>
        <taxon>Poaceae</taxon>
        <taxon>PACMAD clade</taxon>
        <taxon>Panicoideae</taxon>
        <taxon>Panicodae</taxon>
        <taxon>Paniceae</taxon>
        <taxon>Panicinae</taxon>
        <taxon>Panicum</taxon>
        <taxon>Panicum sect. Hiantes</taxon>
    </lineage>
</organism>
<evidence type="ECO:0000256" key="2">
    <source>
        <dbReference type="ARBA" id="ARBA00023015"/>
    </source>
</evidence>
<gene>
    <name evidence="7" type="ORF">PVAP13_5KG183900</name>
</gene>
<name>A0A8T0SHK5_PANVG</name>
<dbReference type="PANTHER" id="PTHR48019">
    <property type="entry name" value="SERUM RESPONSE FACTOR HOMOLOG"/>
    <property type="match status" value="1"/>
</dbReference>
<dbReference type="CDD" id="cd00266">
    <property type="entry name" value="MADS_SRF_like"/>
    <property type="match status" value="1"/>
</dbReference>
<keyword evidence="8" id="KW-1185">Reference proteome</keyword>
<evidence type="ECO:0000256" key="5">
    <source>
        <dbReference type="ARBA" id="ARBA00023242"/>
    </source>
</evidence>
<dbReference type="AlphaFoldDB" id="A0A8T0SHK5"/>
<evidence type="ECO:0000256" key="1">
    <source>
        <dbReference type="ARBA" id="ARBA00004123"/>
    </source>
</evidence>
<dbReference type="GO" id="GO:0000981">
    <property type="term" value="F:DNA-binding transcription factor activity, RNA polymerase II-specific"/>
    <property type="evidence" value="ECO:0007669"/>
    <property type="project" value="InterPro"/>
</dbReference>
<dbReference type="InterPro" id="IPR036879">
    <property type="entry name" value="TF_MADSbox_sf"/>
</dbReference>
<dbReference type="PROSITE" id="PS50066">
    <property type="entry name" value="MADS_BOX_2"/>
    <property type="match status" value="1"/>
</dbReference>
<dbReference type="InterPro" id="IPR002100">
    <property type="entry name" value="TF_MADSbox"/>
</dbReference>
<comment type="subcellular location">
    <subcellularLocation>
        <location evidence="1">Nucleus</location>
    </subcellularLocation>
</comment>
<sequence length="378" mass="39887">MPRGKLGMQLIENPKKRRAAYKNRRDGLVQKTSQLATLCGVEALLVCFDPKPAGGAGHDGGAVTTWPGDREDVLGLIRRYRDTPADKIRHSFTAAAYYQEELAKQQQKLLKIEQCGPDALGLEDCRLADLSPADLGALLAALDETLRKTQQRIVALGGHVEEDGGDVPPAATALVGAAAPTPPLPDYSSFDLAFTVPADYAAGSMVTHQYYCPPLDLLSPPVIPLQPPCLAYAYHQMPLPGFTFQMPAPPPPLMAPLDMGMSGTGTVDFPPPFATNLPHGFYDDFMPGFDATGGGVYVDGGYGAGGGKSFAAAYAGGSYQHEHHLPAGVWPVTVSGLSNDPGPMDAAAALKERIDFAVLPGSSSSSTSTCFQGGFQKK</sequence>
<evidence type="ECO:0000256" key="3">
    <source>
        <dbReference type="ARBA" id="ARBA00023125"/>
    </source>
</evidence>
<evidence type="ECO:0000256" key="4">
    <source>
        <dbReference type="ARBA" id="ARBA00023163"/>
    </source>
</evidence>
<evidence type="ECO:0000259" key="6">
    <source>
        <dbReference type="PROSITE" id="PS50066"/>
    </source>
</evidence>
<keyword evidence="3" id="KW-0238">DNA-binding</keyword>
<dbReference type="GO" id="GO:0045944">
    <property type="term" value="P:positive regulation of transcription by RNA polymerase II"/>
    <property type="evidence" value="ECO:0007669"/>
    <property type="project" value="InterPro"/>
</dbReference>
<dbReference type="Pfam" id="PF00319">
    <property type="entry name" value="SRF-TF"/>
    <property type="match status" value="1"/>
</dbReference>
<keyword evidence="4" id="KW-0804">Transcription</keyword>
<dbReference type="EMBL" id="CM029045">
    <property type="protein sequence ID" value="KAG2596403.1"/>
    <property type="molecule type" value="Genomic_DNA"/>
</dbReference>
<reference evidence="7" key="1">
    <citation type="submission" date="2020-05" db="EMBL/GenBank/DDBJ databases">
        <title>WGS assembly of Panicum virgatum.</title>
        <authorList>
            <person name="Lovell J.T."/>
            <person name="Jenkins J."/>
            <person name="Shu S."/>
            <person name="Juenger T.E."/>
            <person name="Schmutz J."/>
        </authorList>
    </citation>
    <scope>NUCLEOTIDE SEQUENCE</scope>
    <source>
        <strain evidence="7">AP13</strain>
    </source>
</reference>
<evidence type="ECO:0000313" key="8">
    <source>
        <dbReference type="Proteomes" id="UP000823388"/>
    </source>
</evidence>
<dbReference type="SUPFAM" id="SSF55455">
    <property type="entry name" value="SRF-like"/>
    <property type="match status" value="1"/>
</dbReference>
<dbReference type="InterPro" id="IPR033897">
    <property type="entry name" value="SRF-like_MADS-box"/>
</dbReference>